<evidence type="ECO:0000313" key="1">
    <source>
        <dbReference type="EMBL" id="CAE7175683.1"/>
    </source>
</evidence>
<dbReference type="EMBL" id="HG992981">
    <property type="protein sequence ID" value="CAE7175683.1"/>
    <property type="molecule type" value="Genomic_DNA"/>
</dbReference>
<evidence type="ECO:0000313" key="2">
    <source>
        <dbReference type="Proteomes" id="UP000472372"/>
    </source>
</evidence>
<reference evidence="1" key="1">
    <citation type="submission" date="2021-02" db="EMBL/GenBank/DDBJ databases">
        <authorList>
            <person name="Syme A R."/>
            <person name="Syme A R."/>
            <person name="Moolhuijzen P."/>
        </authorList>
    </citation>
    <scope>NUCLEOTIDE SEQUENCE</scope>
    <source>
        <strain evidence="1">W1-1</strain>
    </source>
</reference>
<accession>A0A6S6W322</accession>
<organism evidence="1 2">
    <name type="scientific">Pyrenophora teres f. teres</name>
    <dbReference type="NCBI Taxonomy" id="97479"/>
    <lineage>
        <taxon>Eukaryota</taxon>
        <taxon>Fungi</taxon>
        <taxon>Dikarya</taxon>
        <taxon>Ascomycota</taxon>
        <taxon>Pezizomycotina</taxon>
        <taxon>Dothideomycetes</taxon>
        <taxon>Pleosporomycetidae</taxon>
        <taxon>Pleosporales</taxon>
        <taxon>Pleosporineae</taxon>
        <taxon>Pleosporaceae</taxon>
        <taxon>Pyrenophora</taxon>
    </lineage>
</organism>
<dbReference type="AlphaFoldDB" id="A0A6S6W322"/>
<sequence length="82" mass="9318">MLYGSPARPNELDLPTPPWPTLTNHIAHKNAFTLGIDYVYTYLLSISKTAELGYNDPTLFHLAIQIKVLRYRAGRCKTPMVQ</sequence>
<protein>
    <submittedName>
        <fullName evidence="1">Uncharacterized protein</fullName>
    </submittedName>
</protein>
<gene>
    <name evidence="1" type="ORF">PTTW11_05858</name>
</gene>
<name>A0A6S6W322_9PLEO</name>
<proteinExistence type="predicted"/>
<dbReference type="Proteomes" id="UP000472372">
    <property type="component" value="Chromosome 5"/>
</dbReference>